<geneLocation type="plasmid" evidence="2">
    <name>pMY460-rmtE</name>
</geneLocation>
<organism evidence="2">
    <name type="scientific">Enterobacter hormaechei subsp. xiangfangensis</name>
    <dbReference type="NCBI Taxonomy" id="1296536"/>
    <lineage>
        <taxon>Bacteria</taxon>
        <taxon>Pseudomonadati</taxon>
        <taxon>Pseudomonadota</taxon>
        <taxon>Gammaproteobacteria</taxon>
        <taxon>Enterobacterales</taxon>
        <taxon>Enterobacteriaceae</taxon>
        <taxon>Enterobacter</taxon>
        <taxon>Enterobacter cloacae complex</taxon>
    </lineage>
</organism>
<proteinExistence type="predicted"/>
<dbReference type="AlphaFoldDB" id="A0A5S9M224"/>
<keyword evidence="2" id="KW-0614">Plasmid</keyword>
<evidence type="ECO:0000313" key="2">
    <source>
        <dbReference type="EMBL" id="BBP50004.1"/>
    </source>
</evidence>
<dbReference type="EMBL" id="LC532226">
    <property type="protein sequence ID" value="BCB24716.1"/>
    <property type="molecule type" value="Genomic_DNA"/>
</dbReference>
<geneLocation type="plasmid" evidence="4">
    <name>pA2504mcr-9</name>
</geneLocation>
<evidence type="ECO:0000313" key="6">
    <source>
        <dbReference type="EMBL" id="BCM29548.1"/>
    </source>
</evidence>
<reference evidence="4" key="3">
    <citation type="submission" date="2020-03" db="EMBL/GenBank/DDBJ databases">
        <title>Complete plasmid sequence of Enterobacter hormaechei subsp. xiangfangensis pA2504mcr-9 amd pA2504imp-1.</title>
        <authorList>
            <person name="Kananizadeh P."/>
            <person name="Tada T."/>
            <person name="Kirikae T."/>
        </authorList>
    </citation>
    <scope>NUCLEOTIDE SEQUENCE</scope>
    <source>
        <strain evidence="4">A2504</strain>
        <plasmid evidence="4">pA2504mcr-9</plasmid>
    </source>
</reference>
<evidence type="ECO:0000313" key="5">
    <source>
        <dbReference type="EMBL" id="BCM22987.1"/>
    </source>
</evidence>
<evidence type="ECO:0000256" key="1">
    <source>
        <dbReference type="SAM" id="MobiDB-lite"/>
    </source>
</evidence>
<reference evidence="3" key="2">
    <citation type="submission" date="2020-03" db="EMBL/GenBank/DDBJ databases">
        <title>Complete plasmid sequence of Enterobacter hormaechei subsp. xiangfangensis pA2483mcr-9 and pA2483imp-1.</title>
        <authorList>
            <person name="Kananizadeh P."/>
            <person name="Tada T."/>
            <person name="Kirikae T."/>
        </authorList>
    </citation>
    <scope>NUCLEOTIDE SEQUENCE</scope>
    <source>
        <strain evidence="3">A2483</strain>
        <plasmid evidence="3">pA2483mcr-9</plasmid>
    </source>
</reference>
<feature type="region of interest" description="Disordered" evidence="1">
    <location>
        <begin position="1"/>
        <end position="33"/>
    </location>
</feature>
<dbReference type="EMBL" id="LC511997">
    <property type="protein sequence ID" value="BBP50004.1"/>
    <property type="molecule type" value="Genomic_DNA"/>
</dbReference>
<evidence type="ECO:0000313" key="4">
    <source>
        <dbReference type="EMBL" id="BCB24716.1"/>
    </source>
</evidence>
<accession>A0A5S9M224</accession>
<evidence type="ECO:0000313" key="3">
    <source>
        <dbReference type="EMBL" id="BCB24323.1"/>
    </source>
</evidence>
<dbReference type="EMBL" id="LC590026">
    <property type="protein sequence ID" value="BCM29548.1"/>
    <property type="molecule type" value="Genomic_DNA"/>
</dbReference>
<reference evidence="2" key="1">
    <citation type="submission" date="2019-11" db="EMBL/GenBank/DDBJ databases">
        <title>Complete plasmid sequence of Enterobacter hormaechei subsp. xiangfangensis pMY460-rmtE.</title>
        <authorList>
            <person name="Oshiro S."/>
            <person name="Tada T."/>
            <person name="Kirikae T."/>
        </authorList>
    </citation>
    <scope>NUCLEOTIDE SEQUENCE</scope>
    <source>
        <strain evidence="2">MY460</strain>
        <plasmid evidence="2">pMY460-rmtE</plasmid>
    </source>
</reference>
<name>A0A5S9M224_9ENTR</name>
<geneLocation type="plasmid" evidence="5">
    <name>pNE_JUE15</name>
</geneLocation>
<dbReference type="EMBL" id="LC532224">
    <property type="protein sequence ID" value="BCB24323.1"/>
    <property type="molecule type" value="Genomic_DNA"/>
</dbReference>
<dbReference type="EMBL" id="LC589174">
    <property type="protein sequence ID" value="BCM22987.1"/>
    <property type="molecule type" value="Genomic_DNA"/>
</dbReference>
<reference evidence="5" key="4">
    <citation type="submission" date="2020-10" db="EMBL/GenBank/DDBJ databases">
        <title>Plasmids encoding metallo-beta-lactamase blaIMP1 in Enterobacter xiangfangesis.</title>
        <authorList>
            <person name="Ohashi K."/>
            <person name="Kuwahara K."/>
            <person name="Kirikae T."/>
        </authorList>
    </citation>
    <scope>NUCLEOTIDE SEQUENCE</scope>
    <source>
        <strain evidence="5">NE_JUE15</strain>
        <strain evidence="6">NE_JUE26</strain>
        <plasmid evidence="5">pNE_JUE15</plasmid>
        <plasmid evidence="6">pNE_JUE26</plasmid>
    </source>
</reference>
<protein>
    <submittedName>
        <fullName evidence="2">Uncharacterized protein</fullName>
    </submittedName>
</protein>
<geneLocation type="plasmid" evidence="6">
    <name>pNE_JUE26</name>
</geneLocation>
<sequence length="69" mass="7803">MLNLQAADSAPVAAQSHHALIESPARKCDDRKKPVHWCRQTGTQEYDVNLYQEAHFALWEQAIATQAQN</sequence>
<geneLocation type="plasmid" evidence="3">
    <name>pA2483mcr-9</name>
</geneLocation>